<dbReference type="Gene3D" id="3.40.50.2000">
    <property type="entry name" value="Glycogen Phosphorylase B"/>
    <property type="match status" value="1"/>
</dbReference>
<reference evidence="1" key="1">
    <citation type="journal article" date="2014" name="Front. Microbiol.">
        <title>High frequency of phylogenetically diverse reductive dehalogenase-homologous genes in deep subseafloor sedimentary metagenomes.</title>
        <authorList>
            <person name="Kawai M."/>
            <person name="Futagami T."/>
            <person name="Toyoda A."/>
            <person name="Takaki Y."/>
            <person name="Nishi S."/>
            <person name="Hori S."/>
            <person name="Arai W."/>
            <person name="Tsubouchi T."/>
            <person name="Morono Y."/>
            <person name="Uchiyama I."/>
            <person name="Ito T."/>
            <person name="Fujiyama A."/>
            <person name="Inagaki F."/>
            <person name="Takami H."/>
        </authorList>
    </citation>
    <scope>NUCLEOTIDE SEQUENCE</scope>
    <source>
        <strain evidence="1">Expedition CK06-06</strain>
    </source>
</reference>
<feature type="non-terminal residue" evidence="1">
    <location>
        <position position="35"/>
    </location>
</feature>
<protein>
    <submittedName>
        <fullName evidence="1">Uncharacterized protein</fullName>
    </submittedName>
</protein>
<sequence length="35" mass="3860">MIEAKDNIWIFTFEYAGIVKVGGLGEVPANQAKHL</sequence>
<accession>X1EQY8</accession>
<organism evidence="1">
    <name type="scientific">marine sediment metagenome</name>
    <dbReference type="NCBI Taxonomy" id="412755"/>
    <lineage>
        <taxon>unclassified sequences</taxon>
        <taxon>metagenomes</taxon>
        <taxon>ecological metagenomes</taxon>
    </lineage>
</organism>
<gene>
    <name evidence="1" type="ORF">S01H4_65101</name>
</gene>
<evidence type="ECO:0000313" key="1">
    <source>
        <dbReference type="EMBL" id="GAH22745.1"/>
    </source>
</evidence>
<comment type="caution">
    <text evidence="1">The sequence shown here is derived from an EMBL/GenBank/DDBJ whole genome shotgun (WGS) entry which is preliminary data.</text>
</comment>
<proteinExistence type="predicted"/>
<name>X1EQY8_9ZZZZ</name>
<dbReference type="EMBL" id="BART01039708">
    <property type="protein sequence ID" value="GAH22745.1"/>
    <property type="molecule type" value="Genomic_DNA"/>
</dbReference>
<dbReference type="AlphaFoldDB" id="X1EQY8"/>